<dbReference type="Proteomes" id="UP000295632">
    <property type="component" value="Unassembled WGS sequence"/>
</dbReference>
<gene>
    <name evidence="2" type="ORF">EV213_102184</name>
</gene>
<reference evidence="2 3" key="1">
    <citation type="submission" date="2019-03" db="EMBL/GenBank/DDBJ databases">
        <title>Genomic Encyclopedia of Type Strains, Phase IV (KMG-IV): sequencing the most valuable type-strain genomes for metagenomic binning, comparative biology and taxonomic classification.</title>
        <authorList>
            <person name="Goeker M."/>
        </authorList>
    </citation>
    <scope>NUCLEOTIDE SEQUENCE [LARGE SCALE GENOMIC DNA]</scope>
    <source>
        <strain evidence="2 3">DSM 28697</strain>
    </source>
</reference>
<dbReference type="EMBL" id="SNYJ01000002">
    <property type="protein sequence ID" value="TDQ42154.1"/>
    <property type="molecule type" value="Genomic_DNA"/>
</dbReference>
<organism evidence="2 3">
    <name type="scientific">Aureibacillus halotolerans</name>
    <dbReference type="NCBI Taxonomy" id="1508390"/>
    <lineage>
        <taxon>Bacteria</taxon>
        <taxon>Bacillati</taxon>
        <taxon>Bacillota</taxon>
        <taxon>Bacilli</taxon>
        <taxon>Bacillales</taxon>
        <taxon>Bacillaceae</taxon>
        <taxon>Aureibacillus</taxon>
    </lineage>
</organism>
<proteinExistence type="predicted"/>
<evidence type="ECO:0000313" key="2">
    <source>
        <dbReference type="EMBL" id="TDQ42154.1"/>
    </source>
</evidence>
<dbReference type="InterPro" id="IPR016181">
    <property type="entry name" value="Acyl_CoA_acyltransferase"/>
</dbReference>
<dbReference type="PROSITE" id="PS51186">
    <property type="entry name" value="GNAT"/>
    <property type="match status" value="1"/>
</dbReference>
<feature type="domain" description="N-acetyltransferase" evidence="1">
    <location>
        <begin position="2"/>
        <end position="141"/>
    </location>
</feature>
<name>A0A4R6UG89_9BACI</name>
<keyword evidence="2" id="KW-0808">Transferase</keyword>
<dbReference type="Pfam" id="PF13673">
    <property type="entry name" value="Acetyltransf_10"/>
    <property type="match status" value="1"/>
</dbReference>
<keyword evidence="3" id="KW-1185">Reference proteome</keyword>
<dbReference type="Gene3D" id="3.40.630.30">
    <property type="match status" value="1"/>
</dbReference>
<dbReference type="InterPro" id="IPR039143">
    <property type="entry name" value="GNPNAT1-like"/>
</dbReference>
<dbReference type="PANTHER" id="PTHR13355">
    <property type="entry name" value="GLUCOSAMINE 6-PHOSPHATE N-ACETYLTRANSFERASE"/>
    <property type="match status" value="1"/>
</dbReference>
<dbReference type="OrthoDB" id="9796171at2"/>
<dbReference type="InterPro" id="IPR000182">
    <property type="entry name" value="GNAT_dom"/>
</dbReference>
<dbReference type="RefSeq" id="WP_133579040.1">
    <property type="nucleotide sequence ID" value="NZ_SNYJ01000002.1"/>
</dbReference>
<keyword evidence="2" id="KW-0012">Acyltransferase</keyword>
<dbReference type="PANTHER" id="PTHR13355:SF11">
    <property type="entry name" value="GLUCOSAMINE 6-PHOSPHATE N-ACETYLTRANSFERASE"/>
    <property type="match status" value="1"/>
</dbReference>
<dbReference type="GO" id="GO:0004343">
    <property type="term" value="F:glucosamine 6-phosphate N-acetyltransferase activity"/>
    <property type="evidence" value="ECO:0007669"/>
    <property type="project" value="TreeGrafter"/>
</dbReference>
<comment type="caution">
    <text evidence="2">The sequence shown here is derived from an EMBL/GenBank/DDBJ whole genome shotgun (WGS) entry which is preliminary data.</text>
</comment>
<protein>
    <submittedName>
        <fullName evidence="2">Putative GNAT family N-acyltransferase</fullName>
    </submittedName>
</protein>
<accession>A0A4R6UG89</accession>
<dbReference type="CDD" id="cd04301">
    <property type="entry name" value="NAT_SF"/>
    <property type="match status" value="1"/>
</dbReference>
<dbReference type="SUPFAM" id="SSF55729">
    <property type="entry name" value="Acyl-CoA N-acyltransferases (Nat)"/>
    <property type="match status" value="1"/>
</dbReference>
<dbReference type="AlphaFoldDB" id="A0A4R6UG89"/>
<evidence type="ECO:0000259" key="1">
    <source>
        <dbReference type="PROSITE" id="PS51186"/>
    </source>
</evidence>
<sequence>MIVKWAANDSIRDDAHRVRELVFIEEQNVPRSLEMDAFDAVALHAVCYLEGQAVGAVRFRETTNNVGKVERLCVLSTHRGYGIGKHLMHAIEKLATLNQLSAVQLNAQSHALPFYEKLGYEAVSEPFMEANMPHVTMLKKL</sequence>
<evidence type="ECO:0000313" key="3">
    <source>
        <dbReference type="Proteomes" id="UP000295632"/>
    </source>
</evidence>